<dbReference type="GeneTree" id="ENSGT01030000234795"/>
<dbReference type="InterPro" id="IPR038269">
    <property type="entry name" value="SCAN_sf"/>
</dbReference>
<evidence type="ECO:0000313" key="4">
    <source>
        <dbReference type="Ensembl" id="ENSCABP00000022999.1"/>
    </source>
</evidence>
<dbReference type="PANTHER" id="PTHR45935">
    <property type="entry name" value="PROTEIN ZBED8-RELATED"/>
    <property type="match status" value="1"/>
</dbReference>
<dbReference type="SUPFAM" id="SSF47353">
    <property type="entry name" value="Retrovirus capsid dimerization domain-like"/>
    <property type="match status" value="1"/>
</dbReference>
<evidence type="ECO:0000256" key="2">
    <source>
        <dbReference type="SAM" id="MobiDB-lite"/>
    </source>
</evidence>
<proteinExistence type="predicted"/>
<keyword evidence="1" id="KW-0539">Nucleus</keyword>
<dbReference type="Pfam" id="PF02023">
    <property type="entry name" value="SCAN"/>
    <property type="match status" value="1"/>
</dbReference>
<dbReference type="PROSITE" id="PS50804">
    <property type="entry name" value="SCAN_BOX"/>
    <property type="match status" value="1"/>
</dbReference>
<reference evidence="4" key="2">
    <citation type="submission" date="2025-09" db="UniProtKB">
        <authorList>
            <consortium name="Ensembl"/>
        </authorList>
    </citation>
    <scope>IDENTIFICATION</scope>
</reference>
<feature type="domain" description="SCAN box" evidence="3">
    <location>
        <begin position="37"/>
        <end position="114"/>
    </location>
</feature>
<keyword evidence="5" id="KW-1185">Reference proteome</keyword>
<dbReference type="Proteomes" id="UP000694404">
    <property type="component" value="Unplaced"/>
</dbReference>
<feature type="region of interest" description="Disordered" evidence="2">
    <location>
        <begin position="132"/>
        <end position="171"/>
    </location>
</feature>
<evidence type="ECO:0000256" key="1">
    <source>
        <dbReference type="ARBA" id="ARBA00023242"/>
    </source>
</evidence>
<evidence type="ECO:0000259" key="3">
    <source>
        <dbReference type="PROSITE" id="PS50804"/>
    </source>
</evidence>
<dbReference type="InterPro" id="IPR050916">
    <property type="entry name" value="SCAN-C2H2_zinc_finger"/>
</dbReference>
<protein>
    <recommendedName>
        <fullName evidence="3">SCAN box domain-containing protein</fullName>
    </recommendedName>
</protein>
<dbReference type="SMART" id="SM00431">
    <property type="entry name" value="SCAN"/>
    <property type="match status" value="1"/>
</dbReference>
<dbReference type="AlphaFoldDB" id="A0A8C0IVP4"/>
<reference evidence="4" key="1">
    <citation type="submission" date="2025-08" db="UniProtKB">
        <authorList>
            <consortium name="Ensembl"/>
        </authorList>
    </citation>
    <scope>IDENTIFICATION</scope>
</reference>
<dbReference type="Ensembl" id="ENSCABT00000025190.1">
    <property type="protein sequence ID" value="ENSCABP00000022999.1"/>
    <property type="gene ID" value="ENSCABG00000016922.1"/>
</dbReference>
<dbReference type="Gene3D" id="1.10.4020.10">
    <property type="entry name" value="DNA breaking-rejoining enzymes"/>
    <property type="match status" value="1"/>
</dbReference>
<dbReference type="InterPro" id="IPR003309">
    <property type="entry name" value="SCAN_dom"/>
</dbReference>
<sequence length="180" mass="20114">MTQAVYRGLSAEAAQDYSQMKSAILDALDVNPETFCQRFRSVTCPTGAWPRMVAQELRETCRRWLQPERRTSEELAEQVILEQFIHILLSRGRAWVLRHRLAILTTAITFMEDFLTAEAPVGPAGRAVPSGIGCPNPEEKATLTRAAAPPGQPARALTQAPRKRYQSPARDTLRAWLRSG</sequence>
<feature type="compositionally biased region" description="Low complexity" evidence="2">
    <location>
        <begin position="145"/>
        <end position="156"/>
    </location>
</feature>
<organism evidence="4 5">
    <name type="scientific">Chelonoidis abingdonii</name>
    <name type="common">Abingdon island giant tortoise</name>
    <name type="synonym">Testudo abingdonii</name>
    <dbReference type="NCBI Taxonomy" id="106734"/>
    <lineage>
        <taxon>Eukaryota</taxon>
        <taxon>Metazoa</taxon>
        <taxon>Chordata</taxon>
        <taxon>Craniata</taxon>
        <taxon>Vertebrata</taxon>
        <taxon>Euteleostomi</taxon>
        <taxon>Archelosauria</taxon>
        <taxon>Testudinata</taxon>
        <taxon>Testudines</taxon>
        <taxon>Cryptodira</taxon>
        <taxon>Durocryptodira</taxon>
        <taxon>Testudinoidea</taxon>
        <taxon>Testudinidae</taxon>
        <taxon>Chelonoidis</taxon>
    </lineage>
</organism>
<dbReference type="PANTHER" id="PTHR45935:SF15">
    <property type="entry name" value="SCAN BOX DOMAIN-CONTAINING PROTEIN"/>
    <property type="match status" value="1"/>
</dbReference>
<name>A0A8C0IVP4_CHEAB</name>
<evidence type="ECO:0000313" key="5">
    <source>
        <dbReference type="Proteomes" id="UP000694404"/>
    </source>
</evidence>
<accession>A0A8C0IVP4</accession>